<dbReference type="VEuPathDB" id="MicrosporidiaDB:VICG_00707"/>
<dbReference type="OMA" id="MECPMEE"/>
<reference evidence="2" key="1">
    <citation type="submission" date="2011-05" db="EMBL/GenBank/DDBJ databases">
        <title>The genome sequence of Vittaforma corneae strain ATCC 50505.</title>
        <authorList>
            <consortium name="The Broad Institute Genome Sequencing Platform"/>
            <person name="Cuomo C."/>
            <person name="Didier E."/>
            <person name="Bowers L."/>
            <person name="Young S.K."/>
            <person name="Zeng Q."/>
            <person name="Gargeya S."/>
            <person name="Fitzgerald M."/>
            <person name="Haas B."/>
            <person name="Abouelleil A."/>
            <person name="Alvarado L."/>
            <person name="Arachchi H.M."/>
            <person name="Berlin A."/>
            <person name="Chapman S.B."/>
            <person name="Gearin G."/>
            <person name="Goldberg J."/>
            <person name="Griggs A."/>
            <person name="Gujja S."/>
            <person name="Hansen M."/>
            <person name="Heiman D."/>
            <person name="Howarth C."/>
            <person name="Larimer J."/>
            <person name="Lui A."/>
            <person name="MacDonald P.J.P."/>
            <person name="McCowen C."/>
            <person name="Montmayeur A."/>
            <person name="Murphy C."/>
            <person name="Neiman D."/>
            <person name="Pearson M."/>
            <person name="Priest M."/>
            <person name="Roberts A."/>
            <person name="Saif S."/>
            <person name="Shea T."/>
            <person name="Sisk P."/>
            <person name="Stolte C."/>
            <person name="Sykes S."/>
            <person name="Wortman J."/>
            <person name="Nusbaum C."/>
            <person name="Birren B."/>
        </authorList>
    </citation>
    <scope>NUCLEOTIDE SEQUENCE [LARGE SCALE GENOMIC DNA]</scope>
    <source>
        <strain evidence="2">ATCC 50505</strain>
    </source>
</reference>
<dbReference type="GeneID" id="19881423"/>
<sequence length="167" mass="19830">MSSGINSARSFIEFLSMFEKKGDVYIPKDLSQNILRHFGERTKEGLLLRYEEVLYLYNKNKNPVDLRARMYFDLKNSDYNILFSSTGKAKIYNKRKHFNRKKDKEIGVFEYCKKDECFKDKVREYSSENLLSNKLIAAIESWNDYCLVEITPIKKPNKELNDKKLLK</sequence>
<dbReference type="RefSeq" id="XP_007604158.1">
    <property type="nucleotide sequence ID" value="XM_007604096.1"/>
</dbReference>
<organism evidence="1 2">
    <name type="scientific">Vittaforma corneae (strain ATCC 50505)</name>
    <name type="common">Microsporidian parasite</name>
    <name type="synonym">Nosema corneum</name>
    <dbReference type="NCBI Taxonomy" id="993615"/>
    <lineage>
        <taxon>Eukaryota</taxon>
        <taxon>Fungi</taxon>
        <taxon>Fungi incertae sedis</taxon>
        <taxon>Microsporidia</taxon>
        <taxon>Nosematidae</taxon>
        <taxon>Vittaforma</taxon>
    </lineage>
</organism>
<accession>L2GPR3</accession>
<evidence type="ECO:0000313" key="2">
    <source>
        <dbReference type="Proteomes" id="UP000011082"/>
    </source>
</evidence>
<dbReference type="AlphaFoldDB" id="L2GPR3"/>
<dbReference type="OrthoDB" id="2195583at2759"/>
<evidence type="ECO:0000313" key="1">
    <source>
        <dbReference type="EMBL" id="ELA42307.1"/>
    </source>
</evidence>
<dbReference type="HOGENOM" id="CLU_135798_0_0_1"/>
<protein>
    <submittedName>
        <fullName evidence="1">Uncharacterized protein</fullName>
    </submittedName>
</protein>
<name>L2GPR3_VITCO</name>
<dbReference type="EMBL" id="JH370133">
    <property type="protein sequence ID" value="ELA42307.1"/>
    <property type="molecule type" value="Genomic_DNA"/>
</dbReference>
<dbReference type="Proteomes" id="UP000011082">
    <property type="component" value="Unassembled WGS sequence"/>
</dbReference>
<gene>
    <name evidence="1" type="ORF">VICG_00707</name>
</gene>
<dbReference type="InParanoid" id="L2GPR3"/>
<keyword evidence="2" id="KW-1185">Reference proteome</keyword>
<proteinExistence type="predicted"/>